<gene>
    <name evidence="6" type="ORF">ABDJ85_00500</name>
</gene>
<keyword evidence="1" id="KW-0808">Transferase</keyword>
<reference evidence="6 7" key="1">
    <citation type="submission" date="2024-05" db="EMBL/GenBank/DDBJ databases">
        <title>Roseateles sp. DJS-2-20 16S ribosomal RNA gene Genome sequencing and assembly.</title>
        <authorList>
            <person name="Woo H."/>
        </authorList>
    </citation>
    <scope>NUCLEOTIDE SEQUENCE [LARGE SCALE GENOMIC DNA]</scope>
    <source>
        <strain evidence="6 7">DJS-2-20</strain>
    </source>
</reference>
<dbReference type="SUPFAM" id="SSF56112">
    <property type="entry name" value="Protein kinase-like (PK-like)"/>
    <property type="match status" value="1"/>
</dbReference>
<evidence type="ECO:0000256" key="1">
    <source>
        <dbReference type="ARBA" id="ARBA00022679"/>
    </source>
</evidence>
<feature type="domain" description="Protein kinase" evidence="5">
    <location>
        <begin position="26"/>
        <end position="283"/>
    </location>
</feature>
<sequence>MRMPRVQLPPPAPAMPLARGQSLGVWRLGAPLPDGEEAHAGQWYDAQHAMAPEQHAAVLVLNRGNQSAGIMLRFADQAGDLARLNHPLIAVPSDSGITTDGHPYLIVEGDHGAPLLPQLHELLLRERLELMVDLCEALRVAHQHSWLLAEVDPAMVWRTEAGELRLMGLGLTRIPDPTDPFDRGQSLGSSPEFVAPECRAGAPPSLASEVYGLGALLRTVVCGWEDSPKGLSPRRGSVADLWPDLDEEHQIRLDALLRAATAYDVENRPVGAEAMADALRAWLGQRRAPVTAASPSSTRRPRRQGNALSAALDWWRARVG</sequence>
<evidence type="ECO:0000256" key="4">
    <source>
        <dbReference type="ARBA" id="ARBA00022840"/>
    </source>
</evidence>
<dbReference type="EMBL" id="JBDPZD010000001">
    <property type="protein sequence ID" value="MEO3689927.1"/>
    <property type="molecule type" value="Genomic_DNA"/>
</dbReference>
<evidence type="ECO:0000313" key="7">
    <source>
        <dbReference type="Proteomes" id="UP001495147"/>
    </source>
</evidence>
<evidence type="ECO:0000313" key="6">
    <source>
        <dbReference type="EMBL" id="MEO3689927.1"/>
    </source>
</evidence>
<dbReference type="RefSeq" id="WP_347702766.1">
    <property type="nucleotide sequence ID" value="NZ_JBDPZD010000001.1"/>
</dbReference>
<protein>
    <recommendedName>
        <fullName evidence="5">Protein kinase domain-containing protein</fullName>
    </recommendedName>
</protein>
<name>A0ABV0FXZ8_9BURK</name>
<evidence type="ECO:0000259" key="5">
    <source>
        <dbReference type="PROSITE" id="PS50011"/>
    </source>
</evidence>
<keyword evidence="7" id="KW-1185">Reference proteome</keyword>
<keyword evidence="3" id="KW-0418">Kinase</keyword>
<evidence type="ECO:0000256" key="3">
    <source>
        <dbReference type="ARBA" id="ARBA00022777"/>
    </source>
</evidence>
<dbReference type="InterPro" id="IPR011009">
    <property type="entry name" value="Kinase-like_dom_sf"/>
</dbReference>
<comment type="caution">
    <text evidence="6">The sequence shown here is derived from an EMBL/GenBank/DDBJ whole genome shotgun (WGS) entry which is preliminary data.</text>
</comment>
<accession>A0ABV0FXZ8</accession>
<dbReference type="Proteomes" id="UP001495147">
    <property type="component" value="Unassembled WGS sequence"/>
</dbReference>
<keyword evidence="4" id="KW-0067">ATP-binding</keyword>
<proteinExistence type="predicted"/>
<dbReference type="PANTHER" id="PTHR43289">
    <property type="entry name" value="MITOGEN-ACTIVATED PROTEIN KINASE KINASE KINASE 20-RELATED"/>
    <property type="match status" value="1"/>
</dbReference>
<dbReference type="PANTHER" id="PTHR43289:SF6">
    <property type="entry name" value="SERINE_THREONINE-PROTEIN KINASE NEKL-3"/>
    <property type="match status" value="1"/>
</dbReference>
<evidence type="ECO:0000256" key="2">
    <source>
        <dbReference type="ARBA" id="ARBA00022741"/>
    </source>
</evidence>
<dbReference type="InterPro" id="IPR000719">
    <property type="entry name" value="Prot_kinase_dom"/>
</dbReference>
<organism evidence="6 7">
    <name type="scientific">Roseateles paludis</name>
    <dbReference type="NCBI Taxonomy" id="3145238"/>
    <lineage>
        <taxon>Bacteria</taxon>
        <taxon>Pseudomonadati</taxon>
        <taxon>Pseudomonadota</taxon>
        <taxon>Betaproteobacteria</taxon>
        <taxon>Burkholderiales</taxon>
        <taxon>Sphaerotilaceae</taxon>
        <taxon>Roseateles</taxon>
    </lineage>
</organism>
<dbReference type="PROSITE" id="PS50011">
    <property type="entry name" value="PROTEIN_KINASE_DOM"/>
    <property type="match status" value="1"/>
</dbReference>
<dbReference type="Gene3D" id="1.10.510.10">
    <property type="entry name" value="Transferase(Phosphotransferase) domain 1"/>
    <property type="match status" value="1"/>
</dbReference>
<keyword evidence="2" id="KW-0547">Nucleotide-binding</keyword>
<dbReference type="SMART" id="SM00220">
    <property type="entry name" value="S_TKc"/>
    <property type="match status" value="1"/>
</dbReference>